<evidence type="ECO:0000313" key="4">
    <source>
        <dbReference type="EMBL" id="MBB6093297.1"/>
    </source>
</evidence>
<keyword evidence="1 2" id="KW-0732">Signal</keyword>
<organism evidence="4 5">
    <name type="scientific">Povalibacter uvarum</name>
    <dbReference type="NCBI Taxonomy" id="732238"/>
    <lineage>
        <taxon>Bacteria</taxon>
        <taxon>Pseudomonadati</taxon>
        <taxon>Pseudomonadota</taxon>
        <taxon>Gammaproteobacteria</taxon>
        <taxon>Steroidobacterales</taxon>
        <taxon>Steroidobacteraceae</taxon>
        <taxon>Povalibacter</taxon>
    </lineage>
</organism>
<reference evidence="4 5" key="1">
    <citation type="submission" date="2020-08" db="EMBL/GenBank/DDBJ databases">
        <title>Genomic Encyclopedia of Type Strains, Phase IV (KMG-IV): sequencing the most valuable type-strain genomes for metagenomic binning, comparative biology and taxonomic classification.</title>
        <authorList>
            <person name="Goeker M."/>
        </authorList>
    </citation>
    <scope>NUCLEOTIDE SEQUENCE [LARGE SCALE GENOMIC DNA]</scope>
    <source>
        <strain evidence="4 5">DSM 26723</strain>
    </source>
</reference>
<evidence type="ECO:0000313" key="5">
    <source>
        <dbReference type="Proteomes" id="UP000588068"/>
    </source>
</evidence>
<dbReference type="SUPFAM" id="SSF56925">
    <property type="entry name" value="OMPA-like"/>
    <property type="match status" value="1"/>
</dbReference>
<evidence type="ECO:0000259" key="3">
    <source>
        <dbReference type="Pfam" id="PF13505"/>
    </source>
</evidence>
<accession>A0A841HJS3</accession>
<dbReference type="InterPro" id="IPR011250">
    <property type="entry name" value="OMP/PagP_B-barrel"/>
</dbReference>
<feature type="chain" id="PRO_5032458731" evidence="2">
    <location>
        <begin position="28"/>
        <end position="231"/>
    </location>
</feature>
<gene>
    <name evidence="4" type="ORF">HNQ60_002175</name>
</gene>
<evidence type="ECO:0000256" key="1">
    <source>
        <dbReference type="ARBA" id="ARBA00022729"/>
    </source>
</evidence>
<feature type="signal peptide" evidence="2">
    <location>
        <begin position="1"/>
        <end position="27"/>
    </location>
</feature>
<dbReference type="Pfam" id="PF13505">
    <property type="entry name" value="OMP_b-brl"/>
    <property type="match status" value="1"/>
</dbReference>
<dbReference type="Proteomes" id="UP000588068">
    <property type="component" value="Unassembled WGS sequence"/>
</dbReference>
<feature type="domain" description="Outer membrane protein beta-barrel" evidence="3">
    <location>
        <begin position="12"/>
        <end position="231"/>
    </location>
</feature>
<evidence type="ECO:0000256" key="2">
    <source>
        <dbReference type="SAM" id="SignalP"/>
    </source>
</evidence>
<dbReference type="Gene3D" id="2.40.160.20">
    <property type="match status" value="1"/>
</dbReference>
<dbReference type="RefSeq" id="WP_184331495.1">
    <property type="nucleotide sequence ID" value="NZ_JACHHZ010000002.1"/>
</dbReference>
<proteinExistence type="predicted"/>
<dbReference type="EMBL" id="JACHHZ010000002">
    <property type="protein sequence ID" value="MBB6093297.1"/>
    <property type="molecule type" value="Genomic_DNA"/>
</dbReference>
<sequence length="231" mass="25919">MIRNIGRWSRAGAICAVLLGMPGLASAAEPGFYIGAYYGQGSSALDIGVFDEDTQEFYDEYLFVRTEFDSGLDTKDAVYGFFGGYRFTDHWALEGGFVDMGEFVYHEQSTGNFAYDPPGTPPRTFRYKVAAESRGMQISALAILPVGYRFELYGRASFAYLSSKLRRWIDDDQLFNVSQSDTTYMLGAGAAYRFADIYALRLEYQRAFDVNYAELDQADLDTISLGFTVTF</sequence>
<name>A0A841HJS3_9GAMM</name>
<comment type="caution">
    <text evidence="4">The sequence shown here is derived from an EMBL/GenBank/DDBJ whole genome shotgun (WGS) entry which is preliminary data.</text>
</comment>
<protein>
    <submittedName>
        <fullName evidence="4">Opacity protein-like surface antigen</fullName>
    </submittedName>
</protein>
<dbReference type="AlphaFoldDB" id="A0A841HJS3"/>
<dbReference type="InterPro" id="IPR027385">
    <property type="entry name" value="Beta-barrel_OMP"/>
</dbReference>
<keyword evidence="5" id="KW-1185">Reference proteome</keyword>